<comment type="caution">
    <text evidence="1">The sequence shown here is derived from an EMBL/GenBank/DDBJ whole genome shotgun (WGS) entry which is preliminary data.</text>
</comment>
<dbReference type="EMBL" id="JBHSWX010000012">
    <property type="protein sequence ID" value="MFC6787258.1"/>
    <property type="molecule type" value="Genomic_DNA"/>
</dbReference>
<dbReference type="RefSeq" id="WP_284061432.1">
    <property type="nucleotide sequence ID" value="NZ_CP126158.1"/>
</dbReference>
<organism evidence="1 2">
    <name type="scientific">Halobaculum halobium</name>
    <dbReference type="NCBI Taxonomy" id="3032281"/>
    <lineage>
        <taxon>Archaea</taxon>
        <taxon>Methanobacteriati</taxon>
        <taxon>Methanobacteriota</taxon>
        <taxon>Stenosarchaea group</taxon>
        <taxon>Halobacteria</taxon>
        <taxon>Halobacteriales</taxon>
        <taxon>Haloferacaceae</taxon>
        <taxon>Halobaculum</taxon>
    </lineage>
</organism>
<evidence type="ECO:0000313" key="2">
    <source>
        <dbReference type="Proteomes" id="UP001596443"/>
    </source>
</evidence>
<evidence type="ECO:0000313" key="1">
    <source>
        <dbReference type="EMBL" id="MFC6787258.1"/>
    </source>
</evidence>
<accession>A0ABD5TID6</accession>
<sequence>MTRVEVTPGDVRAPNRLALADFDGVRLIAQVDGEAAVGDRVAFAGAFDLRDGDDERQPRLRVIDE</sequence>
<dbReference type="GeneID" id="81210373"/>
<name>A0ABD5TID6_9EURY</name>
<dbReference type="AlphaFoldDB" id="A0ABD5TID6"/>
<dbReference type="Proteomes" id="UP001596443">
    <property type="component" value="Unassembled WGS sequence"/>
</dbReference>
<proteinExistence type="predicted"/>
<reference evidence="1 2" key="1">
    <citation type="journal article" date="2019" name="Int. J. Syst. Evol. Microbiol.">
        <title>The Global Catalogue of Microorganisms (GCM) 10K type strain sequencing project: providing services to taxonomists for standard genome sequencing and annotation.</title>
        <authorList>
            <consortium name="The Broad Institute Genomics Platform"/>
            <consortium name="The Broad Institute Genome Sequencing Center for Infectious Disease"/>
            <person name="Wu L."/>
            <person name="Ma J."/>
        </authorList>
    </citation>
    <scope>NUCLEOTIDE SEQUENCE [LARGE SCALE GENOMIC DNA]</scope>
    <source>
        <strain evidence="1 2">SYNS20</strain>
    </source>
</reference>
<protein>
    <submittedName>
        <fullName evidence="1">Uncharacterized protein</fullName>
    </submittedName>
</protein>
<keyword evidence="2" id="KW-1185">Reference proteome</keyword>
<gene>
    <name evidence="1" type="ORF">ACFQFD_15010</name>
</gene>